<keyword evidence="2" id="KW-1133">Transmembrane helix</keyword>
<keyword evidence="2" id="KW-0812">Transmembrane</keyword>
<evidence type="ECO:0000313" key="3">
    <source>
        <dbReference type="EMBL" id="TKS09375.1"/>
    </source>
</evidence>
<feature type="transmembrane region" description="Helical" evidence="2">
    <location>
        <begin position="146"/>
        <end position="170"/>
    </location>
</feature>
<gene>
    <name evidence="3" type="ORF">D5086_0000095020</name>
</gene>
<dbReference type="AlphaFoldDB" id="A0A4U5QL18"/>
<organism evidence="3">
    <name type="scientific">Populus alba</name>
    <name type="common">White poplar</name>
    <dbReference type="NCBI Taxonomy" id="43335"/>
    <lineage>
        <taxon>Eukaryota</taxon>
        <taxon>Viridiplantae</taxon>
        <taxon>Streptophyta</taxon>
        <taxon>Embryophyta</taxon>
        <taxon>Tracheophyta</taxon>
        <taxon>Spermatophyta</taxon>
        <taxon>Magnoliopsida</taxon>
        <taxon>eudicotyledons</taxon>
        <taxon>Gunneridae</taxon>
        <taxon>Pentapetalae</taxon>
        <taxon>rosids</taxon>
        <taxon>fabids</taxon>
        <taxon>Malpighiales</taxon>
        <taxon>Salicaceae</taxon>
        <taxon>Saliceae</taxon>
        <taxon>Populus</taxon>
    </lineage>
</organism>
<comment type="caution">
    <text evidence="3">The sequence shown here is derived from an EMBL/GenBank/DDBJ whole genome shotgun (WGS) entry which is preliminary data.</text>
</comment>
<protein>
    <submittedName>
        <fullName evidence="3">Uncharacterized protein</fullName>
    </submittedName>
</protein>
<dbReference type="STRING" id="43335.A0A4U5QL18"/>
<dbReference type="EMBL" id="RCHU01000274">
    <property type="protein sequence ID" value="TKS09375.1"/>
    <property type="molecule type" value="Genomic_DNA"/>
</dbReference>
<proteinExistence type="predicted"/>
<feature type="compositionally biased region" description="Polar residues" evidence="1">
    <location>
        <begin position="1"/>
        <end position="11"/>
    </location>
</feature>
<accession>A0A4U5QL18</accession>
<evidence type="ECO:0000256" key="1">
    <source>
        <dbReference type="SAM" id="MobiDB-lite"/>
    </source>
</evidence>
<name>A0A4U5QL18_POPAL</name>
<keyword evidence="2" id="KW-0472">Membrane</keyword>
<sequence length="171" mass="18503">MYFNKAQTSEGQAGENAEQDDTISVSRGSAGFASHATVKAVNKLPNGDAGKIEVDGKSILFKSGKPGCDGNSELGACHSTPHLDCAQGTGPPTFNYHGTEGIDDAQNLADLSSDFANTFMLEEELELEQKTLKNDECSPVRRYGMVLYLFGSLNIWFYFTCLSLSLILFVD</sequence>
<evidence type="ECO:0000256" key="2">
    <source>
        <dbReference type="SAM" id="Phobius"/>
    </source>
</evidence>
<feature type="region of interest" description="Disordered" evidence="1">
    <location>
        <begin position="1"/>
        <end position="28"/>
    </location>
</feature>
<reference evidence="3" key="1">
    <citation type="submission" date="2018-10" db="EMBL/GenBank/DDBJ databases">
        <title>Population genomic analysis revealed the cold adaptation of white poplar.</title>
        <authorList>
            <person name="Liu Y.-J."/>
        </authorList>
    </citation>
    <scope>NUCLEOTIDE SEQUENCE [LARGE SCALE GENOMIC DNA]</scope>
    <source>
        <strain evidence="3">PAL-ZL1</strain>
    </source>
</reference>